<dbReference type="InterPro" id="IPR043129">
    <property type="entry name" value="ATPase_NBD"/>
</dbReference>
<dbReference type="AlphaFoldDB" id="A0A9D4JEB5"/>
<reference evidence="1" key="2">
    <citation type="submission" date="2020-11" db="EMBL/GenBank/DDBJ databases">
        <authorList>
            <person name="McCartney M.A."/>
            <person name="Auch B."/>
            <person name="Kono T."/>
            <person name="Mallez S."/>
            <person name="Becker A."/>
            <person name="Gohl D.M."/>
            <person name="Silverstein K.A.T."/>
            <person name="Koren S."/>
            <person name="Bechman K.B."/>
            <person name="Herman A."/>
            <person name="Abrahante J.E."/>
            <person name="Garbe J."/>
        </authorList>
    </citation>
    <scope>NUCLEOTIDE SEQUENCE</scope>
    <source>
        <strain evidence="1">Duluth1</strain>
        <tissue evidence="1">Whole animal</tissue>
    </source>
</reference>
<keyword evidence="2" id="KW-1185">Reference proteome</keyword>
<gene>
    <name evidence="1" type="ORF">DPMN_135043</name>
</gene>
<proteinExistence type="predicted"/>
<accession>A0A9D4JEB5</accession>
<dbReference type="PANTHER" id="PTHR14187:SF5">
    <property type="entry name" value="HEAT SHOCK 70 KDA PROTEIN 12A"/>
    <property type="match status" value="1"/>
</dbReference>
<sequence>MCLYFEFLGGTADISIHEKQGDGSLKNKHAPSGGPWGGIYVDENFATFLSEVFGTKALSTMQTNDMYDMIRDIEVKKRKFESDSEADIIFRIPYALKESAD</sequence>
<organism evidence="1 2">
    <name type="scientific">Dreissena polymorpha</name>
    <name type="common">Zebra mussel</name>
    <name type="synonym">Mytilus polymorpha</name>
    <dbReference type="NCBI Taxonomy" id="45954"/>
    <lineage>
        <taxon>Eukaryota</taxon>
        <taxon>Metazoa</taxon>
        <taxon>Spiralia</taxon>
        <taxon>Lophotrochozoa</taxon>
        <taxon>Mollusca</taxon>
        <taxon>Bivalvia</taxon>
        <taxon>Autobranchia</taxon>
        <taxon>Heteroconchia</taxon>
        <taxon>Euheterodonta</taxon>
        <taxon>Imparidentia</taxon>
        <taxon>Neoheterodontei</taxon>
        <taxon>Myida</taxon>
        <taxon>Dreissenoidea</taxon>
        <taxon>Dreissenidae</taxon>
        <taxon>Dreissena</taxon>
    </lineage>
</organism>
<dbReference type="EMBL" id="JAIWYP010000006">
    <property type="protein sequence ID" value="KAH3806719.1"/>
    <property type="molecule type" value="Genomic_DNA"/>
</dbReference>
<comment type="caution">
    <text evidence="1">The sequence shown here is derived from an EMBL/GenBank/DDBJ whole genome shotgun (WGS) entry which is preliminary data.</text>
</comment>
<name>A0A9D4JEB5_DREPO</name>
<dbReference type="Proteomes" id="UP000828390">
    <property type="component" value="Unassembled WGS sequence"/>
</dbReference>
<dbReference type="SUPFAM" id="SSF53067">
    <property type="entry name" value="Actin-like ATPase domain"/>
    <property type="match status" value="1"/>
</dbReference>
<evidence type="ECO:0000313" key="1">
    <source>
        <dbReference type="EMBL" id="KAH3806719.1"/>
    </source>
</evidence>
<evidence type="ECO:0000313" key="2">
    <source>
        <dbReference type="Proteomes" id="UP000828390"/>
    </source>
</evidence>
<reference evidence="1" key="1">
    <citation type="journal article" date="2019" name="bioRxiv">
        <title>The Genome of the Zebra Mussel, Dreissena polymorpha: A Resource for Invasive Species Research.</title>
        <authorList>
            <person name="McCartney M.A."/>
            <person name="Auch B."/>
            <person name="Kono T."/>
            <person name="Mallez S."/>
            <person name="Zhang Y."/>
            <person name="Obille A."/>
            <person name="Becker A."/>
            <person name="Abrahante J.E."/>
            <person name="Garbe J."/>
            <person name="Badalamenti J.P."/>
            <person name="Herman A."/>
            <person name="Mangelson H."/>
            <person name="Liachko I."/>
            <person name="Sullivan S."/>
            <person name="Sone E.D."/>
            <person name="Koren S."/>
            <person name="Silverstein K.A.T."/>
            <person name="Beckman K.B."/>
            <person name="Gohl D.M."/>
        </authorList>
    </citation>
    <scope>NUCLEOTIDE SEQUENCE</scope>
    <source>
        <strain evidence="1">Duluth1</strain>
        <tissue evidence="1">Whole animal</tissue>
    </source>
</reference>
<dbReference type="PANTHER" id="PTHR14187">
    <property type="entry name" value="ALPHA KINASE/ELONGATION FACTOR 2 KINASE"/>
    <property type="match status" value="1"/>
</dbReference>
<protein>
    <submittedName>
        <fullName evidence="1">Uncharacterized protein</fullName>
    </submittedName>
</protein>